<dbReference type="GO" id="GO:0016787">
    <property type="term" value="F:hydrolase activity"/>
    <property type="evidence" value="ECO:0007669"/>
    <property type="project" value="UniProtKB-KW"/>
</dbReference>
<feature type="domain" description="DDH" evidence="1">
    <location>
        <begin position="17"/>
        <end position="156"/>
    </location>
</feature>
<dbReference type="PANTHER" id="PTHR47618:SF1">
    <property type="entry name" value="BIFUNCTIONAL OLIGORIBONUCLEASE AND PAP PHOSPHATASE NRNA"/>
    <property type="match status" value="1"/>
</dbReference>
<gene>
    <name evidence="3" type="primary">nrnA</name>
    <name evidence="3" type="ORF">ERS852385_01727</name>
</gene>
<dbReference type="Gene3D" id="3.10.310.30">
    <property type="match status" value="1"/>
</dbReference>
<dbReference type="RefSeq" id="WP_055162194.1">
    <property type="nucleotide sequence ID" value="NZ_CABIWZ010000014.1"/>
</dbReference>
<evidence type="ECO:0000259" key="2">
    <source>
        <dbReference type="Pfam" id="PF02272"/>
    </source>
</evidence>
<dbReference type="InterPro" id="IPR003156">
    <property type="entry name" value="DHHA1_dom"/>
</dbReference>
<dbReference type="AlphaFoldDB" id="A0A174B138"/>
<protein>
    <submittedName>
        <fullName evidence="3">Bifunctional oligoribonuclease and PAP phosphatase nrnA</fullName>
        <ecNumber evidence="3">3.1.-.-</ecNumber>
    </submittedName>
</protein>
<organism evidence="3 4">
    <name type="scientific">Mitsuokella jalaludinii</name>
    <dbReference type="NCBI Taxonomy" id="187979"/>
    <lineage>
        <taxon>Bacteria</taxon>
        <taxon>Bacillati</taxon>
        <taxon>Bacillota</taxon>
        <taxon>Negativicutes</taxon>
        <taxon>Selenomonadales</taxon>
        <taxon>Selenomonadaceae</taxon>
        <taxon>Mitsuokella</taxon>
    </lineage>
</organism>
<dbReference type="Gene3D" id="3.90.1640.10">
    <property type="entry name" value="inorganic pyrophosphatase (n-terminal core)"/>
    <property type="match status" value="1"/>
</dbReference>
<dbReference type="EMBL" id="CYYU01000014">
    <property type="protein sequence ID" value="CUN93348.1"/>
    <property type="molecule type" value="Genomic_DNA"/>
</dbReference>
<accession>A0A174B138</accession>
<dbReference type="GO" id="GO:0003676">
    <property type="term" value="F:nucleic acid binding"/>
    <property type="evidence" value="ECO:0007669"/>
    <property type="project" value="InterPro"/>
</dbReference>
<dbReference type="Pfam" id="PF02272">
    <property type="entry name" value="DHHA1"/>
    <property type="match status" value="1"/>
</dbReference>
<dbReference type="Proteomes" id="UP000095546">
    <property type="component" value="Unassembled WGS sequence"/>
</dbReference>
<proteinExistence type="predicted"/>
<evidence type="ECO:0000313" key="3">
    <source>
        <dbReference type="EMBL" id="CUN93348.1"/>
    </source>
</evidence>
<sequence length="322" mass="34712">MIVTLSETAAILASAQRIVITAHQNPDGDAIGSSLGLMHILRSLGKEALVLLDDDIPAIFSVLPGYDIIGRPEVERPVEADLLVVLDTATDRTGDVLKAVHAEHLLNIDHHQTNDGSAEYSYIAPTRAATAEIIYDLMHELPVHLDKAMAMCIYTGLATDSGFFRFSNTTSHTMRAAAELLDHGVEPNVISEALEQKPYQTVRDIGEAIERAELFADGHAAGIFLDAETTARMKSTESFIGMIRVIEGVDIAVVLKTKEEGICRVSMRSKGLDVSAIAVQFGGGGHTRAAGCTLLMSFEEAKRTICEAISQAIRAYHCQGAK</sequence>
<reference evidence="3 4" key="1">
    <citation type="submission" date="2015-09" db="EMBL/GenBank/DDBJ databases">
        <authorList>
            <consortium name="Pathogen Informatics"/>
        </authorList>
    </citation>
    <scope>NUCLEOTIDE SEQUENCE [LARGE SCALE GENOMIC DNA]</scope>
    <source>
        <strain evidence="3 4">2789STDY5608828</strain>
    </source>
</reference>
<dbReference type="Pfam" id="PF01368">
    <property type="entry name" value="DHH"/>
    <property type="match status" value="1"/>
</dbReference>
<keyword evidence="4" id="KW-1185">Reference proteome</keyword>
<dbReference type="InterPro" id="IPR051319">
    <property type="entry name" value="Oligoribo/pAp-PDE_c-di-AMP_PDE"/>
</dbReference>
<keyword evidence="3" id="KW-0378">Hydrolase</keyword>
<evidence type="ECO:0000313" key="4">
    <source>
        <dbReference type="Proteomes" id="UP000095546"/>
    </source>
</evidence>
<dbReference type="InterPro" id="IPR001667">
    <property type="entry name" value="DDH_dom"/>
</dbReference>
<dbReference type="eggNOG" id="COG0618">
    <property type="taxonomic scope" value="Bacteria"/>
</dbReference>
<dbReference type="InterPro" id="IPR038763">
    <property type="entry name" value="DHH_sf"/>
</dbReference>
<dbReference type="OrthoDB" id="9803668at2"/>
<dbReference type="PANTHER" id="PTHR47618">
    <property type="entry name" value="BIFUNCTIONAL OLIGORIBONUCLEASE AND PAP PHOSPHATASE NRNA"/>
    <property type="match status" value="1"/>
</dbReference>
<dbReference type="SUPFAM" id="SSF64182">
    <property type="entry name" value="DHH phosphoesterases"/>
    <property type="match status" value="1"/>
</dbReference>
<name>A0A174B138_9FIRM</name>
<dbReference type="EC" id="3.1.-.-" evidence="3"/>
<dbReference type="STRING" id="187979.ERS852385_01727"/>
<feature type="domain" description="DHHA1" evidence="2">
    <location>
        <begin position="229"/>
        <end position="314"/>
    </location>
</feature>
<evidence type="ECO:0000259" key="1">
    <source>
        <dbReference type="Pfam" id="PF01368"/>
    </source>
</evidence>